<dbReference type="OrthoDB" id="6332053at2759"/>
<sequence length="84" mass="9446">MPSQKTFRTKRILAKASRQNRPIPQWFRLKTDTKIQVRSETFDPAMNETEFAISPNSTTPSVVTGAGLSSTSKDLLQLPTLYFA</sequence>
<keyword evidence="3" id="KW-0687">Ribonucleoprotein</keyword>
<comment type="caution">
    <text evidence="6">The sequence shown here is derived from an EMBL/GenBank/DDBJ whole genome shotgun (WGS) entry which is preliminary data.</text>
</comment>
<dbReference type="Pfam" id="PF00832">
    <property type="entry name" value="Ribosomal_L39"/>
    <property type="match status" value="1"/>
</dbReference>
<dbReference type="FunFam" id="1.10.1620.10:FF:000001">
    <property type="entry name" value="60S ribosomal protein-like L39"/>
    <property type="match status" value="1"/>
</dbReference>
<dbReference type="PANTHER" id="PTHR19970">
    <property type="entry name" value="RIBOSOMAL PROTEIN L39E"/>
    <property type="match status" value="1"/>
</dbReference>
<gene>
    <name evidence="6" type="ORF">D9619_011530</name>
</gene>
<evidence type="ECO:0000313" key="6">
    <source>
        <dbReference type="EMBL" id="KAF5328643.1"/>
    </source>
</evidence>
<dbReference type="Proteomes" id="UP000567179">
    <property type="component" value="Unassembled WGS sequence"/>
</dbReference>
<evidence type="ECO:0000313" key="7">
    <source>
        <dbReference type="Proteomes" id="UP000567179"/>
    </source>
</evidence>
<comment type="similarity">
    <text evidence="1">Belongs to the eukaryotic ribosomal protein eL39 family.</text>
</comment>
<proteinExistence type="inferred from homology"/>
<dbReference type="Gene3D" id="1.10.1620.10">
    <property type="entry name" value="Ribosomal protein L39e"/>
    <property type="match status" value="1"/>
</dbReference>
<reference evidence="6 7" key="1">
    <citation type="journal article" date="2020" name="ISME J.">
        <title>Uncovering the hidden diversity of litter-decomposition mechanisms in mushroom-forming fungi.</title>
        <authorList>
            <person name="Floudas D."/>
            <person name="Bentzer J."/>
            <person name="Ahren D."/>
            <person name="Johansson T."/>
            <person name="Persson P."/>
            <person name="Tunlid A."/>
        </authorList>
    </citation>
    <scope>NUCLEOTIDE SEQUENCE [LARGE SCALE GENOMIC DNA]</scope>
    <source>
        <strain evidence="6 7">CBS 101986</strain>
    </source>
</reference>
<evidence type="ECO:0000256" key="2">
    <source>
        <dbReference type="ARBA" id="ARBA00022980"/>
    </source>
</evidence>
<evidence type="ECO:0000256" key="5">
    <source>
        <dbReference type="ARBA" id="ARBA00035339"/>
    </source>
</evidence>
<keyword evidence="7" id="KW-1185">Reference proteome</keyword>
<dbReference type="GO" id="GO:0006412">
    <property type="term" value="P:translation"/>
    <property type="evidence" value="ECO:0007669"/>
    <property type="project" value="InterPro"/>
</dbReference>
<dbReference type="SUPFAM" id="SSF48662">
    <property type="entry name" value="Ribosomal protein L39e"/>
    <property type="match status" value="1"/>
</dbReference>
<dbReference type="GO" id="GO:0003735">
    <property type="term" value="F:structural constituent of ribosome"/>
    <property type="evidence" value="ECO:0007669"/>
    <property type="project" value="InterPro"/>
</dbReference>
<dbReference type="PANTHER" id="PTHR19970:SF0">
    <property type="entry name" value="LARGE RIBOSOMAL SUBUNIT PROTEIN EL39"/>
    <property type="match status" value="1"/>
</dbReference>
<dbReference type="InterPro" id="IPR023626">
    <property type="entry name" value="Ribosomal_eL39_dom_sf"/>
</dbReference>
<keyword evidence="2" id="KW-0689">Ribosomal protein</keyword>
<dbReference type="InterPro" id="IPR000077">
    <property type="entry name" value="Ribosomal_eL39"/>
</dbReference>
<evidence type="ECO:0000256" key="4">
    <source>
        <dbReference type="ARBA" id="ARBA00035234"/>
    </source>
</evidence>
<protein>
    <recommendedName>
        <fullName evidence="4">Large ribosomal subunit protein eL39</fullName>
    </recommendedName>
    <alternativeName>
        <fullName evidence="5">60S ribosomal protein L39</fullName>
    </alternativeName>
</protein>
<name>A0A8H5BU92_9AGAR</name>
<dbReference type="AlphaFoldDB" id="A0A8H5BU92"/>
<dbReference type="EMBL" id="JAACJJ010000003">
    <property type="protein sequence ID" value="KAF5328643.1"/>
    <property type="molecule type" value="Genomic_DNA"/>
</dbReference>
<organism evidence="6 7">
    <name type="scientific">Psilocybe cf. subviscida</name>
    <dbReference type="NCBI Taxonomy" id="2480587"/>
    <lineage>
        <taxon>Eukaryota</taxon>
        <taxon>Fungi</taxon>
        <taxon>Dikarya</taxon>
        <taxon>Basidiomycota</taxon>
        <taxon>Agaricomycotina</taxon>
        <taxon>Agaricomycetes</taxon>
        <taxon>Agaricomycetidae</taxon>
        <taxon>Agaricales</taxon>
        <taxon>Agaricineae</taxon>
        <taxon>Strophariaceae</taxon>
        <taxon>Psilocybe</taxon>
    </lineage>
</organism>
<accession>A0A8H5BU92</accession>
<evidence type="ECO:0000256" key="1">
    <source>
        <dbReference type="ARBA" id="ARBA00009339"/>
    </source>
</evidence>
<evidence type="ECO:0000256" key="3">
    <source>
        <dbReference type="ARBA" id="ARBA00023274"/>
    </source>
</evidence>
<dbReference type="GO" id="GO:0022625">
    <property type="term" value="C:cytosolic large ribosomal subunit"/>
    <property type="evidence" value="ECO:0007669"/>
    <property type="project" value="TreeGrafter"/>
</dbReference>